<dbReference type="SUPFAM" id="SSF53448">
    <property type="entry name" value="Nucleotide-diphospho-sugar transferases"/>
    <property type="match status" value="1"/>
</dbReference>
<proteinExistence type="predicted"/>
<evidence type="ECO:0000313" key="2">
    <source>
        <dbReference type="EMBL" id="RXF74465.1"/>
    </source>
</evidence>
<dbReference type="Proteomes" id="UP000289708">
    <property type="component" value="Unassembled WGS sequence"/>
</dbReference>
<sequence length="292" mass="31625">MVVEAPEISVVVISYNMAREIPRTLFSLSSPYQTLCPRGRHEVLLVDNGSSAPPRPEDFAALDVDVAVHHWPKPTHSPVAALNFGLAQARGELIGAWIDGARLASPGLIDACAKASRLHARPVIVTENRHLGPRVHPLSLRSGYDRRSEDALLASIAWETNGYGLFGVSTHVDSAASGGPILESNAIFMPRPLWEELGGYDEAFDSPGGGAVNPDLLIRACALPGAQLIRIVGEATFHQMHGGATSGDPDVFDRVLIACSREYFRIRRKPLRPVRDPGWLFDARLGRVVSPP</sequence>
<feature type="domain" description="Glycosyltransferase 2-like" evidence="1">
    <location>
        <begin position="9"/>
        <end position="99"/>
    </location>
</feature>
<comment type="caution">
    <text evidence="2">The sequence shown here is derived from an EMBL/GenBank/DDBJ whole genome shotgun (WGS) entry which is preliminary data.</text>
</comment>
<dbReference type="InterPro" id="IPR001173">
    <property type="entry name" value="Glyco_trans_2-like"/>
</dbReference>
<dbReference type="Pfam" id="PF00535">
    <property type="entry name" value="Glycos_transf_2"/>
    <property type="match status" value="1"/>
</dbReference>
<organism evidence="2 3">
    <name type="scientific">Hansschlegelia zhihuaiae</name>
    <dbReference type="NCBI Taxonomy" id="405005"/>
    <lineage>
        <taxon>Bacteria</taxon>
        <taxon>Pseudomonadati</taxon>
        <taxon>Pseudomonadota</taxon>
        <taxon>Alphaproteobacteria</taxon>
        <taxon>Hyphomicrobiales</taxon>
        <taxon>Methylopilaceae</taxon>
        <taxon>Hansschlegelia</taxon>
    </lineage>
</organism>
<dbReference type="RefSeq" id="WP_128776690.1">
    <property type="nucleotide sequence ID" value="NZ_RYFI01000004.1"/>
</dbReference>
<dbReference type="AlphaFoldDB" id="A0A4Q0MLZ3"/>
<dbReference type="GO" id="GO:0016740">
    <property type="term" value="F:transferase activity"/>
    <property type="evidence" value="ECO:0007669"/>
    <property type="project" value="UniProtKB-KW"/>
</dbReference>
<evidence type="ECO:0000259" key="1">
    <source>
        <dbReference type="Pfam" id="PF00535"/>
    </source>
</evidence>
<accession>A0A4Q0MLZ3</accession>
<dbReference type="EMBL" id="RYFI01000004">
    <property type="protein sequence ID" value="RXF74465.1"/>
    <property type="molecule type" value="Genomic_DNA"/>
</dbReference>
<evidence type="ECO:0000313" key="3">
    <source>
        <dbReference type="Proteomes" id="UP000289708"/>
    </source>
</evidence>
<dbReference type="InterPro" id="IPR029044">
    <property type="entry name" value="Nucleotide-diphossugar_trans"/>
</dbReference>
<keyword evidence="2" id="KW-0808">Transferase</keyword>
<name>A0A4Q0MLZ3_9HYPH</name>
<dbReference type="CDD" id="cd00761">
    <property type="entry name" value="Glyco_tranf_GTA_type"/>
    <property type="match status" value="1"/>
</dbReference>
<reference evidence="2 3" key="1">
    <citation type="submission" date="2018-12" db="EMBL/GenBank/DDBJ databases">
        <title>bacterium Hansschlegelia zhihuaiae S113.</title>
        <authorList>
            <person name="He J."/>
        </authorList>
    </citation>
    <scope>NUCLEOTIDE SEQUENCE [LARGE SCALE GENOMIC DNA]</scope>
    <source>
        <strain evidence="2 3">S 113</strain>
    </source>
</reference>
<gene>
    <name evidence="2" type="ORF">EK403_06565</name>
</gene>
<protein>
    <submittedName>
        <fullName evidence="2">Glycosyltransferase</fullName>
    </submittedName>
</protein>
<dbReference type="Gene3D" id="3.90.550.10">
    <property type="entry name" value="Spore Coat Polysaccharide Biosynthesis Protein SpsA, Chain A"/>
    <property type="match status" value="1"/>
</dbReference>
<dbReference type="OrthoDB" id="9816424at2"/>
<keyword evidence="3" id="KW-1185">Reference proteome</keyword>